<protein>
    <submittedName>
        <fullName evidence="3">Amidohydrolase</fullName>
    </submittedName>
</protein>
<evidence type="ECO:0000259" key="2">
    <source>
        <dbReference type="Pfam" id="PF01979"/>
    </source>
</evidence>
<dbReference type="Pfam" id="PF01979">
    <property type="entry name" value="Amidohydro_1"/>
    <property type="match status" value="1"/>
</dbReference>
<dbReference type="eggNOG" id="COG1228">
    <property type="taxonomic scope" value="Bacteria"/>
</dbReference>
<gene>
    <name evidence="3" type="ORF">IDAT_11570</name>
</gene>
<dbReference type="InterPro" id="IPR051781">
    <property type="entry name" value="Metallo-dep_Hydrolase"/>
</dbReference>
<dbReference type="RefSeq" id="WP_034733781.1">
    <property type="nucleotide sequence ID" value="NZ_JPIN01000013.1"/>
</dbReference>
<dbReference type="PANTHER" id="PTHR43135">
    <property type="entry name" value="ALPHA-D-RIBOSE 1-METHYLPHOSPHONATE 5-TRIPHOSPHATE DIPHOSPHATASE"/>
    <property type="match status" value="1"/>
</dbReference>
<evidence type="ECO:0000313" key="4">
    <source>
        <dbReference type="Proteomes" id="UP000053718"/>
    </source>
</evidence>
<dbReference type="OrthoDB" id="6190564at2"/>
<comment type="caution">
    <text evidence="3">The sequence shown here is derived from an EMBL/GenBank/DDBJ whole genome shotgun (WGS) entry which is preliminary data.</text>
</comment>
<proteinExistence type="predicted"/>
<feature type="signal peptide" evidence="1">
    <location>
        <begin position="1"/>
        <end position="23"/>
    </location>
</feature>
<keyword evidence="1" id="KW-0732">Signal</keyword>
<dbReference type="Gene3D" id="3.20.20.140">
    <property type="entry name" value="Metal-dependent hydrolases"/>
    <property type="match status" value="1"/>
</dbReference>
<dbReference type="EMBL" id="JPIN01000013">
    <property type="protein sequence ID" value="KFZ27907.1"/>
    <property type="molecule type" value="Genomic_DNA"/>
</dbReference>
<dbReference type="SUPFAM" id="SSF51556">
    <property type="entry name" value="Metallo-dependent hydrolases"/>
    <property type="match status" value="1"/>
</dbReference>
<feature type="chain" id="PRO_5001899688" evidence="1">
    <location>
        <begin position="24"/>
        <end position="453"/>
    </location>
</feature>
<dbReference type="Proteomes" id="UP000053718">
    <property type="component" value="Unassembled WGS sequence"/>
</dbReference>
<dbReference type="AlphaFoldDB" id="A0A094IL83"/>
<sequence>MPLRSMCLSLCALLLSACTPAPSAEQEAALAADTVVTNVNVLTWQDQLPRFLTKQTIVIDEGVITAVSDAIDNTRIGAATQVIDGQGGYVLAGFTEMHGHVPAAVNFGGMPERYADDMLYLYVANGVTTVRGMLGYTNQLELKRDIASGARMGPTLILAGPSFNDNTVESPEQAAARVQEHVAQGWDLLKIHPGLQLDEYRAVAAAARQAGIDFAGHVPEAVGIDVAMAEGQRTIDHLDGYLRFVDAINRPITDDELQRLVEMTVASDMTVVPTQALWATLIGAGDAEQLAAYPELDLVPERVREGWLNYYASQGSSYFNVEHAQVQQENRKRLLKALYDARAKIVFGTDAPQLFSVPGFSIHHEIRYMLDAGIPLDAIYYSATEAAADYFATHDLKIGRVAQGYQADFMLLSENPLDRPAVLRQPTGVMVRGQWLDRASIAAKLEEIRSAYR</sequence>
<feature type="domain" description="Amidohydrolase-related" evidence="2">
    <location>
        <begin position="89"/>
        <end position="435"/>
    </location>
</feature>
<dbReference type="InterPro" id="IPR006680">
    <property type="entry name" value="Amidohydro-rel"/>
</dbReference>
<name>A0A094IL83_9GAMM</name>
<dbReference type="GO" id="GO:0016810">
    <property type="term" value="F:hydrolase activity, acting on carbon-nitrogen (but not peptide) bonds"/>
    <property type="evidence" value="ECO:0007669"/>
    <property type="project" value="InterPro"/>
</dbReference>
<accession>A0A094IL83</accession>
<dbReference type="PANTHER" id="PTHR43135:SF3">
    <property type="entry name" value="ALPHA-D-RIBOSE 1-METHYLPHOSPHONATE 5-TRIPHOSPHATE DIPHOSPHATASE"/>
    <property type="match status" value="1"/>
</dbReference>
<evidence type="ECO:0000256" key="1">
    <source>
        <dbReference type="SAM" id="SignalP"/>
    </source>
</evidence>
<dbReference type="Gene3D" id="2.30.40.10">
    <property type="entry name" value="Urease, subunit C, domain 1"/>
    <property type="match status" value="1"/>
</dbReference>
<evidence type="ECO:0000313" key="3">
    <source>
        <dbReference type="EMBL" id="KFZ27907.1"/>
    </source>
</evidence>
<dbReference type="STRING" id="1517416.IDAT_11570"/>
<dbReference type="InterPro" id="IPR011059">
    <property type="entry name" value="Metal-dep_hydrolase_composite"/>
</dbReference>
<keyword evidence="4" id="KW-1185">Reference proteome</keyword>
<keyword evidence="3" id="KW-0378">Hydrolase</keyword>
<dbReference type="InterPro" id="IPR032466">
    <property type="entry name" value="Metal_Hydrolase"/>
</dbReference>
<organism evidence="3 4">
    <name type="scientific">Pseudidiomarina atlantica</name>
    <dbReference type="NCBI Taxonomy" id="1517416"/>
    <lineage>
        <taxon>Bacteria</taxon>
        <taxon>Pseudomonadati</taxon>
        <taxon>Pseudomonadota</taxon>
        <taxon>Gammaproteobacteria</taxon>
        <taxon>Alteromonadales</taxon>
        <taxon>Idiomarinaceae</taxon>
        <taxon>Pseudidiomarina</taxon>
    </lineage>
</organism>
<dbReference type="PROSITE" id="PS51257">
    <property type="entry name" value="PROKAR_LIPOPROTEIN"/>
    <property type="match status" value="1"/>
</dbReference>
<reference evidence="3 4" key="1">
    <citation type="submission" date="2014-06" db="EMBL/GenBank/DDBJ databases">
        <title>Draft genome sequence of Idiomarina sp. MCCC 1A10513.</title>
        <authorList>
            <person name="Du J."/>
            <person name="Lai Q."/>
            <person name="Shao Z."/>
        </authorList>
    </citation>
    <scope>NUCLEOTIDE SEQUENCE [LARGE SCALE GENOMIC DNA]</scope>
    <source>
        <strain evidence="3 4">MCCC 1A10513</strain>
    </source>
</reference>
<dbReference type="SUPFAM" id="SSF51338">
    <property type="entry name" value="Composite domain of metallo-dependent hydrolases"/>
    <property type="match status" value="1"/>
</dbReference>